<keyword evidence="2" id="KW-0001">2Fe-2S</keyword>
<comment type="cofactor">
    <cofactor evidence="6">
        <name>[2Fe-2S] cluster</name>
        <dbReference type="ChEBI" id="CHEBI:190135"/>
    </cofactor>
</comment>
<dbReference type="InterPro" id="IPR042128">
    <property type="entry name" value="NuoE_dom"/>
</dbReference>
<reference evidence="7" key="1">
    <citation type="journal article" date="2014" name="Front. Microbiol.">
        <title>High frequency of phylogenetically diverse reductive dehalogenase-homologous genes in deep subseafloor sedimentary metagenomes.</title>
        <authorList>
            <person name="Kawai M."/>
            <person name="Futagami T."/>
            <person name="Toyoda A."/>
            <person name="Takaki Y."/>
            <person name="Nishi S."/>
            <person name="Hori S."/>
            <person name="Arai W."/>
            <person name="Tsubouchi T."/>
            <person name="Morono Y."/>
            <person name="Uchiyama I."/>
            <person name="Ito T."/>
            <person name="Fujiyama A."/>
            <person name="Inagaki F."/>
            <person name="Takami H."/>
        </authorList>
    </citation>
    <scope>NUCLEOTIDE SEQUENCE</scope>
    <source>
        <strain evidence="7">Expedition CK06-06</strain>
    </source>
</reference>
<evidence type="ECO:0000256" key="5">
    <source>
        <dbReference type="ARBA" id="ARBA00023014"/>
    </source>
</evidence>
<evidence type="ECO:0000256" key="2">
    <source>
        <dbReference type="ARBA" id="ARBA00022714"/>
    </source>
</evidence>
<evidence type="ECO:0000256" key="3">
    <source>
        <dbReference type="ARBA" id="ARBA00022723"/>
    </source>
</evidence>
<dbReference type="InterPro" id="IPR041921">
    <property type="entry name" value="NuoE_N"/>
</dbReference>
<dbReference type="SUPFAM" id="SSF52833">
    <property type="entry name" value="Thioredoxin-like"/>
    <property type="match status" value="1"/>
</dbReference>
<gene>
    <name evidence="7" type="ORF">S01H1_74659</name>
</gene>
<evidence type="ECO:0000256" key="1">
    <source>
        <dbReference type="ARBA" id="ARBA00010643"/>
    </source>
</evidence>
<comment type="caution">
    <text evidence="7">The sequence shown here is derived from an EMBL/GenBank/DDBJ whole genome shotgun (WGS) entry which is preliminary data.</text>
</comment>
<accession>X0YPK7</accession>
<keyword evidence="5" id="KW-0411">Iron-sulfur</keyword>
<proteinExistence type="inferred from homology"/>
<comment type="similarity">
    <text evidence="1">Belongs to the complex I 24 kDa subunit family.</text>
</comment>
<dbReference type="CDD" id="cd03064">
    <property type="entry name" value="TRX_Fd_NuoE"/>
    <property type="match status" value="1"/>
</dbReference>
<dbReference type="PANTHER" id="PTHR43342">
    <property type="entry name" value="NADH-QUINONE OXIDOREDUCTASE, E SUBUNIT"/>
    <property type="match status" value="1"/>
</dbReference>
<protein>
    <recommendedName>
        <fullName evidence="8">NAD(P)H-dependent oxidoreductase subunit E</fullName>
    </recommendedName>
</protein>
<organism evidence="7">
    <name type="scientific">marine sediment metagenome</name>
    <dbReference type="NCBI Taxonomy" id="412755"/>
    <lineage>
        <taxon>unclassified sequences</taxon>
        <taxon>metagenomes</taxon>
        <taxon>ecological metagenomes</taxon>
    </lineage>
</organism>
<dbReference type="PANTHER" id="PTHR43342:SF1">
    <property type="entry name" value="BIFURCATING [FEFE] HYDROGENASE GAMMA SUBUNIT"/>
    <property type="match status" value="1"/>
</dbReference>
<evidence type="ECO:0000256" key="6">
    <source>
        <dbReference type="ARBA" id="ARBA00034078"/>
    </source>
</evidence>
<dbReference type="InterPro" id="IPR002023">
    <property type="entry name" value="NuoE-like"/>
</dbReference>
<keyword evidence="3" id="KW-0479">Metal-binding</keyword>
<name>X0YPK7_9ZZZZ</name>
<dbReference type="EMBL" id="BARS01049961">
    <property type="protein sequence ID" value="GAG38641.1"/>
    <property type="molecule type" value="Genomic_DNA"/>
</dbReference>
<dbReference type="Pfam" id="PF01257">
    <property type="entry name" value="2Fe-2S_thioredx"/>
    <property type="match status" value="1"/>
</dbReference>
<dbReference type="AlphaFoldDB" id="X0YPK7"/>
<dbReference type="InterPro" id="IPR028431">
    <property type="entry name" value="NADP_DH_HndA-like"/>
</dbReference>
<dbReference type="GO" id="GO:0016491">
    <property type="term" value="F:oxidoreductase activity"/>
    <property type="evidence" value="ECO:0007669"/>
    <property type="project" value="InterPro"/>
</dbReference>
<dbReference type="GO" id="GO:0046872">
    <property type="term" value="F:metal ion binding"/>
    <property type="evidence" value="ECO:0007669"/>
    <property type="project" value="UniProtKB-KW"/>
</dbReference>
<dbReference type="Gene3D" id="1.10.10.1590">
    <property type="entry name" value="NADH-quinone oxidoreductase subunit E"/>
    <property type="match status" value="1"/>
</dbReference>
<sequence length="114" mass="12678">LPENKIRELSKKIGIPVVEIYSTATFYSMLSAKKKGKKIIRICNSPSCYLNGSLNILEEAKKILGIDINQTTNDGKFTLELTSCIGCCDKAPAIMLNEELITNVTKEKLKELLK</sequence>
<evidence type="ECO:0000256" key="4">
    <source>
        <dbReference type="ARBA" id="ARBA00023004"/>
    </source>
</evidence>
<dbReference type="GO" id="GO:0051537">
    <property type="term" value="F:2 iron, 2 sulfur cluster binding"/>
    <property type="evidence" value="ECO:0007669"/>
    <property type="project" value="UniProtKB-KW"/>
</dbReference>
<dbReference type="InterPro" id="IPR036249">
    <property type="entry name" value="Thioredoxin-like_sf"/>
</dbReference>
<evidence type="ECO:0008006" key="8">
    <source>
        <dbReference type="Google" id="ProtNLM"/>
    </source>
</evidence>
<keyword evidence="4" id="KW-0408">Iron</keyword>
<dbReference type="PIRSF" id="PIRSF000216">
    <property type="entry name" value="NADH_DH_24kDa"/>
    <property type="match status" value="1"/>
</dbReference>
<feature type="non-terminal residue" evidence="7">
    <location>
        <position position="1"/>
    </location>
</feature>
<dbReference type="Gene3D" id="3.40.30.10">
    <property type="entry name" value="Glutaredoxin"/>
    <property type="match status" value="1"/>
</dbReference>
<evidence type="ECO:0000313" key="7">
    <source>
        <dbReference type="EMBL" id="GAG38641.1"/>
    </source>
</evidence>